<dbReference type="RefSeq" id="WP_015415519.1">
    <property type="nucleotide sequence ID" value="NC_020409.1"/>
</dbReference>
<dbReference type="InterPro" id="IPR050764">
    <property type="entry name" value="CbbQ/NirQ/NorQ/GpvN"/>
</dbReference>
<comment type="similarity">
    <text evidence="1">Belongs to the CbbQ/NirQ/NorQ/GpvN family.</text>
</comment>
<dbReference type="EMBL" id="FO203427">
    <property type="protein sequence ID" value="CCH49476.1"/>
    <property type="molecule type" value="Genomic_DNA"/>
</dbReference>
<dbReference type="HOGENOM" id="CLU_051316_0_0_7"/>
<dbReference type="InterPro" id="IPR011704">
    <property type="entry name" value="ATPase_dyneun-rel_AAA"/>
</dbReference>
<dbReference type="PANTHER" id="PTHR42759:SF1">
    <property type="entry name" value="MAGNESIUM-CHELATASE SUBUNIT CHLD"/>
    <property type="match status" value="1"/>
</dbReference>
<keyword evidence="2" id="KW-0547">Nucleotide-binding</keyword>
<evidence type="ECO:0000259" key="4">
    <source>
        <dbReference type="Pfam" id="PF07728"/>
    </source>
</evidence>
<evidence type="ECO:0000259" key="5">
    <source>
        <dbReference type="Pfam" id="PF08406"/>
    </source>
</evidence>
<dbReference type="CDD" id="cd00009">
    <property type="entry name" value="AAA"/>
    <property type="match status" value="1"/>
</dbReference>
<proteinExistence type="inferred from homology"/>
<reference evidence="6 7" key="1">
    <citation type="journal article" date="2013" name="PLoS ONE">
        <title>The first genomic and proteomic characterization of a deep-sea sulfate reducer: insights into the piezophilic lifestyle of Desulfovibrio piezophilus.</title>
        <authorList>
            <person name="Pradel N."/>
            <person name="Ji B."/>
            <person name="Gimenez G."/>
            <person name="Talla E."/>
            <person name="Lenoble P."/>
            <person name="Garel M."/>
            <person name="Tamburini C."/>
            <person name="Fourquet P."/>
            <person name="Lebrun R."/>
            <person name="Bertin P."/>
            <person name="Denis Y."/>
            <person name="Pophillat M."/>
            <person name="Barbe V."/>
            <person name="Ollivier B."/>
            <person name="Dolla A."/>
        </authorList>
    </citation>
    <scope>NUCLEOTIDE SEQUENCE [LARGE SCALE GENOMIC DNA]</scope>
    <source>
        <strain evidence="7">DSM 10523 / SB164P1</strain>
    </source>
</reference>
<dbReference type="Pfam" id="PF08406">
    <property type="entry name" value="CbbQ_C"/>
    <property type="match status" value="1"/>
</dbReference>
<dbReference type="PANTHER" id="PTHR42759">
    <property type="entry name" value="MOXR FAMILY PROTEIN"/>
    <property type="match status" value="1"/>
</dbReference>
<keyword evidence="7" id="KW-1185">Reference proteome</keyword>
<evidence type="ECO:0000313" key="7">
    <source>
        <dbReference type="Proteomes" id="UP000011724"/>
    </source>
</evidence>
<evidence type="ECO:0000256" key="2">
    <source>
        <dbReference type="ARBA" id="ARBA00022741"/>
    </source>
</evidence>
<dbReference type="BioCyc" id="DPIE1322246:BN4_RS11270-MONOMER"/>
<organism evidence="6 7">
    <name type="scientific">Pseudodesulfovibrio piezophilus (strain DSM 21447 / JCM 15486 / C1TLV30)</name>
    <name type="common">Desulfovibrio piezophilus</name>
    <dbReference type="NCBI Taxonomy" id="1322246"/>
    <lineage>
        <taxon>Bacteria</taxon>
        <taxon>Pseudomonadati</taxon>
        <taxon>Thermodesulfobacteriota</taxon>
        <taxon>Desulfovibrionia</taxon>
        <taxon>Desulfovibrionales</taxon>
        <taxon>Desulfovibrionaceae</taxon>
    </lineage>
</organism>
<dbReference type="PATRIC" id="fig|879567.3.peg.2385"/>
<dbReference type="SUPFAM" id="SSF52540">
    <property type="entry name" value="P-loop containing nucleoside triphosphate hydrolases"/>
    <property type="match status" value="1"/>
</dbReference>
<dbReference type="Gene3D" id="3.40.50.300">
    <property type="entry name" value="P-loop containing nucleotide triphosphate hydrolases"/>
    <property type="match status" value="1"/>
</dbReference>
<dbReference type="OrthoDB" id="5429767at2"/>
<dbReference type="KEGG" id="dpi:BN4_12241"/>
<accession>M1WKE8</accession>
<reference evidence="7" key="2">
    <citation type="journal article" date="2013" name="Stand. Genomic Sci.">
        <title>Complete genome sequence of Desulfocapsa sulfexigens, a marine deltaproteobacterium specialized in disproportionating inorganic sulfur compounds.</title>
        <authorList>
            <person name="Finster K.W."/>
            <person name="Kjeldsen K.U."/>
            <person name="Kube M."/>
            <person name="Reinhardt R."/>
            <person name="Mussmann M."/>
            <person name="Amann R."/>
            <person name="Schreiber L."/>
        </authorList>
    </citation>
    <scope>NUCLEOTIDE SEQUENCE [LARGE SCALE GENOMIC DNA]</scope>
    <source>
        <strain evidence="7">DSM 10523 / SB164P1</strain>
    </source>
</reference>
<dbReference type="InterPro" id="IPR013615">
    <property type="entry name" value="CbbQ_C"/>
</dbReference>
<dbReference type="Proteomes" id="UP000011724">
    <property type="component" value="Chromosome"/>
</dbReference>
<evidence type="ECO:0000256" key="1">
    <source>
        <dbReference type="ARBA" id="ARBA00009417"/>
    </source>
</evidence>
<evidence type="ECO:0000256" key="3">
    <source>
        <dbReference type="ARBA" id="ARBA00022840"/>
    </source>
</evidence>
<protein>
    <submittedName>
        <fullName evidence="6">ATPase associated with various cellular activities AAA_5</fullName>
    </submittedName>
</protein>
<dbReference type="Pfam" id="PF07728">
    <property type="entry name" value="AAA_5"/>
    <property type="match status" value="1"/>
</dbReference>
<dbReference type="InterPro" id="IPR027417">
    <property type="entry name" value="P-loop_NTPase"/>
</dbReference>
<sequence>MSDILKEFKALQPAEHDAGAIFSGKNSKRTVRGFASASSFTPDLNPEYLFHDSSRDAVVWFMDSSDPLYVFGPAGSGKTSLIKQLAAKLNSPVFDITGHGRLEFPDMVGHLTVEYSNMAFQYGPLALAMKFGGLFLLNEIDLLDPATAAGLNSILDGDPLCIPENGGEVIKPHPLFRFAATANTNGGTDETGLYQGTLRQNLAFMDRFWLCEIGYPKSEDEQELLHRKGPNLPKEVRTKMVEYANEVRKLFMGEADGNYRETIEVTFSTRTLIRWADLTVRFQPLARQGIQPVTYALDRALAYRATPETRTVLHELAQRIFPQQEENKS</sequence>
<dbReference type="eggNOG" id="COG0714">
    <property type="taxonomic scope" value="Bacteria"/>
</dbReference>
<evidence type="ECO:0000313" key="6">
    <source>
        <dbReference type="EMBL" id="CCH49476.1"/>
    </source>
</evidence>
<name>M1WKE8_PSEP2</name>
<feature type="domain" description="CbbQ/NirQ/NorQ C-terminal" evidence="5">
    <location>
        <begin position="221"/>
        <end position="319"/>
    </location>
</feature>
<dbReference type="AlphaFoldDB" id="M1WKE8"/>
<feature type="domain" description="ATPase dynein-related AAA" evidence="4">
    <location>
        <begin position="70"/>
        <end position="188"/>
    </location>
</feature>
<dbReference type="GO" id="GO:0005524">
    <property type="term" value="F:ATP binding"/>
    <property type="evidence" value="ECO:0007669"/>
    <property type="project" value="UniProtKB-KW"/>
</dbReference>
<gene>
    <name evidence="6" type="ordered locus">BN4_12241</name>
</gene>
<keyword evidence="3" id="KW-0067">ATP-binding</keyword>
<dbReference type="STRING" id="1322246.BN4_12241"/>
<dbReference type="GO" id="GO:0016887">
    <property type="term" value="F:ATP hydrolysis activity"/>
    <property type="evidence" value="ECO:0007669"/>
    <property type="project" value="InterPro"/>
</dbReference>